<sequence length="66" mass="7229">MAERELSGVIAGRLPAAPDTPLRARLLAAHFLTAVRVANQVWLERPEEPLIDLVRRALATTAEPFA</sequence>
<dbReference type="Pfam" id="PF17754">
    <property type="entry name" value="TetR_C_14"/>
    <property type="match status" value="1"/>
</dbReference>
<protein>
    <recommendedName>
        <fullName evidence="1">MftR C-terminal domain-containing protein</fullName>
    </recommendedName>
</protein>
<name>A0A6F8XUX7_9ACTN</name>
<accession>A0A6F8XUX7</accession>
<keyword evidence="3" id="KW-1185">Reference proteome</keyword>
<dbReference type="KEGG" id="pfla:Pflav_040720"/>
<dbReference type="Proteomes" id="UP000502508">
    <property type="component" value="Chromosome"/>
</dbReference>
<gene>
    <name evidence="2" type="ORF">Pflav_040720</name>
</gene>
<dbReference type="EMBL" id="AP022870">
    <property type="protein sequence ID" value="BCB77662.1"/>
    <property type="molecule type" value="Genomic_DNA"/>
</dbReference>
<organism evidence="2 3">
    <name type="scientific">Phytohabitans flavus</name>
    <dbReference type="NCBI Taxonomy" id="1076124"/>
    <lineage>
        <taxon>Bacteria</taxon>
        <taxon>Bacillati</taxon>
        <taxon>Actinomycetota</taxon>
        <taxon>Actinomycetes</taxon>
        <taxon>Micromonosporales</taxon>
        <taxon>Micromonosporaceae</taxon>
    </lineage>
</organism>
<feature type="domain" description="MftR C-terminal" evidence="1">
    <location>
        <begin position="4"/>
        <end position="65"/>
    </location>
</feature>
<reference evidence="2 3" key="1">
    <citation type="submission" date="2020-03" db="EMBL/GenBank/DDBJ databases">
        <title>Whole genome shotgun sequence of Phytohabitans flavus NBRC 107702.</title>
        <authorList>
            <person name="Komaki H."/>
            <person name="Tamura T."/>
        </authorList>
    </citation>
    <scope>NUCLEOTIDE SEQUENCE [LARGE SCALE GENOMIC DNA]</scope>
    <source>
        <strain evidence="2 3">NBRC 107702</strain>
    </source>
</reference>
<dbReference type="InterPro" id="IPR041347">
    <property type="entry name" value="MftR_C"/>
</dbReference>
<evidence type="ECO:0000313" key="3">
    <source>
        <dbReference type="Proteomes" id="UP000502508"/>
    </source>
</evidence>
<reference evidence="2 3" key="2">
    <citation type="submission" date="2020-03" db="EMBL/GenBank/DDBJ databases">
        <authorList>
            <person name="Ichikawa N."/>
            <person name="Kimura A."/>
            <person name="Kitahashi Y."/>
            <person name="Uohara A."/>
        </authorList>
    </citation>
    <scope>NUCLEOTIDE SEQUENCE [LARGE SCALE GENOMIC DNA]</scope>
    <source>
        <strain evidence="2 3">NBRC 107702</strain>
    </source>
</reference>
<dbReference type="AlphaFoldDB" id="A0A6F8XUX7"/>
<evidence type="ECO:0000313" key="2">
    <source>
        <dbReference type="EMBL" id="BCB77662.1"/>
    </source>
</evidence>
<dbReference type="Gene3D" id="1.10.357.10">
    <property type="entry name" value="Tetracycline Repressor, domain 2"/>
    <property type="match status" value="1"/>
</dbReference>
<evidence type="ECO:0000259" key="1">
    <source>
        <dbReference type="Pfam" id="PF17754"/>
    </source>
</evidence>
<proteinExistence type="predicted"/>